<dbReference type="Proteomes" id="UP000494163">
    <property type="component" value="Chromosome X"/>
</dbReference>
<dbReference type="PANTHER" id="PTHR48069:SF3">
    <property type="entry name" value="DIHYDROFOLATE REDUCTASE"/>
    <property type="match status" value="1"/>
</dbReference>
<dbReference type="UniPathway" id="UPA00077">
    <property type="reaction ID" value="UER00158"/>
</dbReference>
<dbReference type="PROSITE" id="PS00075">
    <property type="entry name" value="DHFR_1"/>
    <property type="match status" value="1"/>
</dbReference>
<dbReference type="PRINTS" id="PR00070">
    <property type="entry name" value="DHFR"/>
</dbReference>
<sequence>MLKYNLIVAVCEDFGIGFKGELPWQLKSELKYFSRTTKLIRNPAKRNAVIMGRKTFFGVPASKRPLAERLNIVLSTTLSAEDLPKDVLLCRSLDKAMQTLEAAEWRKTIENVWIVGGSRVYEEALASPRCHRLYLTKIQERFKCDTFFPNIPEDFCEIPIDDETPKGKQEENGIKYEYKILEKILK</sequence>
<comment type="similarity">
    <text evidence="2 9">Belongs to the dihydrofolate reductase family.</text>
</comment>
<comment type="catalytic activity">
    <reaction evidence="8">
        <text>(6S)-5,6,7,8-tetrahydrofolate + NADP(+) = 7,8-dihydrofolate + NADPH + H(+)</text>
        <dbReference type="Rhea" id="RHEA:15009"/>
        <dbReference type="ChEBI" id="CHEBI:15378"/>
        <dbReference type="ChEBI" id="CHEBI:57451"/>
        <dbReference type="ChEBI" id="CHEBI:57453"/>
        <dbReference type="ChEBI" id="CHEBI:57783"/>
        <dbReference type="ChEBI" id="CHEBI:58349"/>
        <dbReference type="EC" id="1.5.1.3"/>
    </reaction>
</comment>
<gene>
    <name evidence="11" type="ORF">Dbus_chrXg1676</name>
</gene>
<dbReference type="InterPro" id="IPR024072">
    <property type="entry name" value="DHFR-like_dom_sf"/>
</dbReference>
<evidence type="ECO:0000256" key="1">
    <source>
        <dbReference type="ARBA" id="ARBA00004903"/>
    </source>
</evidence>
<evidence type="ECO:0000256" key="6">
    <source>
        <dbReference type="ARBA" id="ARBA00023002"/>
    </source>
</evidence>
<dbReference type="GO" id="GO:0050661">
    <property type="term" value="F:NADP binding"/>
    <property type="evidence" value="ECO:0007669"/>
    <property type="project" value="InterPro"/>
</dbReference>
<dbReference type="OrthoDB" id="4664297at2759"/>
<evidence type="ECO:0000256" key="9">
    <source>
        <dbReference type="RuleBase" id="RU004474"/>
    </source>
</evidence>
<evidence type="ECO:0000259" key="10">
    <source>
        <dbReference type="PROSITE" id="PS51330"/>
    </source>
</evidence>
<dbReference type="FunFam" id="3.40.430.10:FF:000002">
    <property type="entry name" value="Dihydrofolate reductase"/>
    <property type="match status" value="1"/>
</dbReference>
<dbReference type="GO" id="GO:0005739">
    <property type="term" value="C:mitochondrion"/>
    <property type="evidence" value="ECO:0007669"/>
    <property type="project" value="TreeGrafter"/>
</dbReference>
<feature type="domain" description="DHFR" evidence="10">
    <location>
        <begin position="3"/>
        <end position="183"/>
    </location>
</feature>
<dbReference type="OMA" id="RDNQLPW"/>
<keyword evidence="6" id="KW-0560">Oxidoreductase</keyword>
<proteinExistence type="inferred from homology"/>
<accession>A0A0M4FB80</accession>
<keyword evidence="12" id="KW-1185">Reference proteome</keyword>
<evidence type="ECO:0000313" key="12">
    <source>
        <dbReference type="Proteomes" id="UP000494163"/>
    </source>
</evidence>
<evidence type="ECO:0000256" key="2">
    <source>
        <dbReference type="ARBA" id="ARBA00009539"/>
    </source>
</evidence>
<evidence type="ECO:0000313" key="11">
    <source>
        <dbReference type="EMBL" id="ALC49820.1"/>
    </source>
</evidence>
<protein>
    <recommendedName>
        <fullName evidence="3">dihydrofolate reductase</fullName>
        <ecNumber evidence="3">1.5.1.3</ecNumber>
    </recommendedName>
</protein>
<dbReference type="STRING" id="30019.A0A0M4FB80"/>
<dbReference type="GO" id="GO:0046654">
    <property type="term" value="P:tetrahydrofolate biosynthetic process"/>
    <property type="evidence" value="ECO:0007669"/>
    <property type="project" value="UniProtKB-UniPathway"/>
</dbReference>
<dbReference type="PROSITE" id="PS51330">
    <property type="entry name" value="DHFR_2"/>
    <property type="match status" value="1"/>
</dbReference>
<dbReference type="InterPro" id="IPR001796">
    <property type="entry name" value="DHFR_dom"/>
</dbReference>
<dbReference type="EMBL" id="CP012528">
    <property type="protein sequence ID" value="ALC49820.1"/>
    <property type="molecule type" value="Genomic_DNA"/>
</dbReference>
<dbReference type="EC" id="1.5.1.3" evidence="3"/>
<dbReference type="SUPFAM" id="SSF53597">
    <property type="entry name" value="Dihydrofolate reductase-like"/>
    <property type="match status" value="1"/>
</dbReference>
<evidence type="ECO:0000256" key="5">
    <source>
        <dbReference type="ARBA" id="ARBA00022857"/>
    </source>
</evidence>
<reference evidence="11 12" key="1">
    <citation type="submission" date="2015-08" db="EMBL/GenBank/DDBJ databases">
        <title>Ancestral chromatin configuration constrains chromatin evolution on differentiating sex chromosomes in Drosophila.</title>
        <authorList>
            <person name="Zhou Q."/>
            <person name="Bachtrog D."/>
        </authorList>
    </citation>
    <scope>NUCLEOTIDE SEQUENCE [LARGE SCALE GENOMIC DNA]</scope>
    <source>
        <tissue evidence="11">Whole larvae</tissue>
    </source>
</reference>
<name>A0A0M4FB80_DROBS</name>
<dbReference type="InterPro" id="IPR012259">
    <property type="entry name" value="DHFR"/>
</dbReference>
<dbReference type="GO" id="GO:0046452">
    <property type="term" value="P:dihydrofolate metabolic process"/>
    <property type="evidence" value="ECO:0007669"/>
    <property type="project" value="TreeGrafter"/>
</dbReference>
<dbReference type="CDD" id="cd00209">
    <property type="entry name" value="DHFR"/>
    <property type="match status" value="1"/>
</dbReference>
<comment type="function">
    <text evidence="7">Key enzyme in folate metabolism. Catalyzes an essential reaction for de novo glycine and purine synthesis, and for DNA precursor synthesis.</text>
</comment>
<dbReference type="GO" id="GO:0004146">
    <property type="term" value="F:dihydrofolate reductase activity"/>
    <property type="evidence" value="ECO:0007669"/>
    <property type="project" value="UniProtKB-EC"/>
</dbReference>
<keyword evidence="5" id="KW-0521">NADP</keyword>
<organism evidence="11 12">
    <name type="scientific">Drosophila busckii</name>
    <name type="common">Fruit fly</name>
    <dbReference type="NCBI Taxonomy" id="30019"/>
    <lineage>
        <taxon>Eukaryota</taxon>
        <taxon>Metazoa</taxon>
        <taxon>Ecdysozoa</taxon>
        <taxon>Arthropoda</taxon>
        <taxon>Hexapoda</taxon>
        <taxon>Insecta</taxon>
        <taxon>Pterygota</taxon>
        <taxon>Neoptera</taxon>
        <taxon>Endopterygota</taxon>
        <taxon>Diptera</taxon>
        <taxon>Brachycera</taxon>
        <taxon>Muscomorpha</taxon>
        <taxon>Ephydroidea</taxon>
        <taxon>Drosophilidae</taxon>
        <taxon>Drosophila</taxon>
    </lineage>
</organism>
<evidence type="ECO:0000256" key="8">
    <source>
        <dbReference type="ARBA" id="ARBA00048873"/>
    </source>
</evidence>
<dbReference type="AlphaFoldDB" id="A0A0M4FB80"/>
<keyword evidence="4" id="KW-0554">One-carbon metabolism</keyword>
<dbReference type="GO" id="GO:0006730">
    <property type="term" value="P:one-carbon metabolic process"/>
    <property type="evidence" value="ECO:0007669"/>
    <property type="project" value="UniProtKB-KW"/>
</dbReference>
<dbReference type="GO" id="GO:0046655">
    <property type="term" value="P:folic acid metabolic process"/>
    <property type="evidence" value="ECO:0007669"/>
    <property type="project" value="TreeGrafter"/>
</dbReference>
<evidence type="ECO:0000256" key="3">
    <source>
        <dbReference type="ARBA" id="ARBA00012856"/>
    </source>
</evidence>
<evidence type="ECO:0000256" key="7">
    <source>
        <dbReference type="ARBA" id="ARBA00025067"/>
    </source>
</evidence>
<evidence type="ECO:0000256" key="4">
    <source>
        <dbReference type="ARBA" id="ARBA00022563"/>
    </source>
</evidence>
<dbReference type="InterPro" id="IPR017925">
    <property type="entry name" value="DHFR_CS"/>
</dbReference>
<dbReference type="Gene3D" id="3.40.430.10">
    <property type="entry name" value="Dihydrofolate Reductase, subunit A"/>
    <property type="match status" value="1"/>
</dbReference>
<dbReference type="PANTHER" id="PTHR48069">
    <property type="entry name" value="DIHYDROFOLATE REDUCTASE"/>
    <property type="match status" value="1"/>
</dbReference>
<comment type="pathway">
    <text evidence="1">Cofactor biosynthesis; tetrahydrofolate biosynthesis; 5,6,7,8-tetrahydrofolate from 7,8-dihydrofolate: step 1/1.</text>
</comment>
<dbReference type="Pfam" id="PF00186">
    <property type="entry name" value="DHFR_1"/>
    <property type="match status" value="1"/>
</dbReference>